<keyword evidence="1" id="KW-1133">Transmembrane helix</keyword>
<evidence type="ECO:0000313" key="3">
    <source>
        <dbReference type="Proteomes" id="UP001419268"/>
    </source>
</evidence>
<dbReference type="EMBL" id="JBBNAG010000008">
    <property type="protein sequence ID" value="KAK9111119.1"/>
    <property type="molecule type" value="Genomic_DNA"/>
</dbReference>
<accession>A0AAP0I9F0</accession>
<evidence type="ECO:0000256" key="1">
    <source>
        <dbReference type="SAM" id="Phobius"/>
    </source>
</evidence>
<feature type="transmembrane region" description="Helical" evidence="1">
    <location>
        <begin position="18"/>
        <end position="36"/>
    </location>
</feature>
<dbReference type="Proteomes" id="UP001419268">
    <property type="component" value="Unassembled WGS sequence"/>
</dbReference>
<dbReference type="AlphaFoldDB" id="A0AAP0I9F0"/>
<keyword evidence="1" id="KW-0472">Membrane</keyword>
<organism evidence="2 3">
    <name type="scientific">Stephania cephalantha</name>
    <dbReference type="NCBI Taxonomy" id="152367"/>
    <lineage>
        <taxon>Eukaryota</taxon>
        <taxon>Viridiplantae</taxon>
        <taxon>Streptophyta</taxon>
        <taxon>Embryophyta</taxon>
        <taxon>Tracheophyta</taxon>
        <taxon>Spermatophyta</taxon>
        <taxon>Magnoliopsida</taxon>
        <taxon>Ranunculales</taxon>
        <taxon>Menispermaceae</taxon>
        <taxon>Menispermoideae</taxon>
        <taxon>Cissampelideae</taxon>
        <taxon>Stephania</taxon>
    </lineage>
</organism>
<name>A0AAP0I9F0_9MAGN</name>
<keyword evidence="3" id="KW-1185">Reference proteome</keyword>
<sequence length="59" mass="6972">MQLQIDEWLRFNQRQPYITLWSIKLITFIFISIDLASKREGDGLLECSRGGRKLMNSLK</sequence>
<reference evidence="2 3" key="1">
    <citation type="submission" date="2024-01" db="EMBL/GenBank/DDBJ databases">
        <title>Genome assemblies of Stephania.</title>
        <authorList>
            <person name="Yang L."/>
        </authorList>
    </citation>
    <scope>NUCLEOTIDE SEQUENCE [LARGE SCALE GENOMIC DNA]</scope>
    <source>
        <strain evidence="2">JXDWG</strain>
        <tissue evidence="2">Leaf</tissue>
    </source>
</reference>
<comment type="caution">
    <text evidence="2">The sequence shown here is derived from an EMBL/GenBank/DDBJ whole genome shotgun (WGS) entry which is preliminary data.</text>
</comment>
<gene>
    <name evidence="2" type="ORF">Scep_018638</name>
</gene>
<evidence type="ECO:0000313" key="2">
    <source>
        <dbReference type="EMBL" id="KAK9111119.1"/>
    </source>
</evidence>
<proteinExistence type="predicted"/>
<protein>
    <submittedName>
        <fullName evidence="2">Uncharacterized protein</fullName>
    </submittedName>
</protein>
<keyword evidence="1" id="KW-0812">Transmembrane</keyword>